<dbReference type="PROSITE" id="PS50072">
    <property type="entry name" value="CSA_PPIASE_2"/>
    <property type="match status" value="1"/>
</dbReference>
<evidence type="ECO:0000256" key="2">
    <source>
        <dbReference type="ARBA" id="ARBA00004123"/>
    </source>
</evidence>
<gene>
    <name evidence="13" type="ORF">SEMRO_191_G082070.1</name>
</gene>
<dbReference type="FunFam" id="2.40.100.10:FF:000025">
    <property type="entry name" value="Peptidyl-prolyl cis-trans isomerase CYP19-2"/>
    <property type="match status" value="1"/>
</dbReference>
<dbReference type="AlphaFoldDB" id="A0A9N8DL65"/>
<comment type="caution">
    <text evidence="13">The sequence shown here is derived from an EMBL/GenBank/DDBJ whole genome shotgun (WGS) entry which is preliminary data.</text>
</comment>
<dbReference type="Pfam" id="PF08231">
    <property type="entry name" value="SYF2"/>
    <property type="match status" value="1"/>
</dbReference>
<dbReference type="GO" id="GO:0016018">
    <property type="term" value="F:cyclosporin A binding"/>
    <property type="evidence" value="ECO:0007669"/>
    <property type="project" value="TreeGrafter"/>
</dbReference>
<dbReference type="SUPFAM" id="SSF50891">
    <property type="entry name" value="Cyclophilin-like"/>
    <property type="match status" value="1"/>
</dbReference>
<keyword evidence="14" id="KW-1185">Reference proteome</keyword>
<dbReference type="InterPro" id="IPR029000">
    <property type="entry name" value="Cyclophilin-like_dom_sf"/>
</dbReference>
<evidence type="ECO:0000256" key="1">
    <source>
        <dbReference type="ARBA" id="ARBA00000971"/>
    </source>
</evidence>
<dbReference type="EC" id="5.2.1.8" evidence="4"/>
<dbReference type="GO" id="GO:0005681">
    <property type="term" value="C:spliceosomal complex"/>
    <property type="evidence" value="ECO:0007669"/>
    <property type="project" value="UniProtKB-KW"/>
</dbReference>
<evidence type="ECO:0000256" key="11">
    <source>
        <dbReference type="SAM" id="MobiDB-lite"/>
    </source>
</evidence>
<dbReference type="GO" id="GO:0006457">
    <property type="term" value="P:protein folding"/>
    <property type="evidence" value="ECO:0007669"/>
    <property type="project" value="TreeGrafter"/>
</dbReference>
<keyword evidence="8" id="KW-0508">mRNA splicing</keyword>
<feature type="region of interest" description="Disordered" evidence="11">
    <location>
        <begin position="351"/>
        <end position="370"/>
    </location>
</feature>
<dbReference type="GO" id="GO:0006397">
    <property type="term" value="P:mRNA processing"/>
    <property type="evidence" value="ECO:0007669"/>
    <property type="project" value="UniProtKB-KW"/>
</dbReference>
<evidence type="ECO:0000256" key="9">
    <source>
        <dbReference type="ARBA" id="ARBA00023235"/>
    </source>
</evidence>
<feature type="compositionally biased region" description="Acidic residues" evidence="11">
    <location>
        <begin position="187"/>
        <end position="204"/>
    </location>
</feature>
<comment type="similarity">
    <text evidence="3">Belongs to the SYF2 family.</text>
</comment>
<feature type="region of interest" description="Disordered" evidence="11">
    <location>
        <begin position="234"/>
        <end position="275"/>
    </location>
</feature>
<dbReference type="GO" id="GO:0005737">
    <property type="term" value="C:cytoplasm"/>
    <property type="evidence" value="ECO:0007669"/>
    <property type="project" value="TreeGrafter"/>
</dbReference>
<feature type="compositionally biased region" description="Acidic residues" evidence="11">
    <location>
        <begin position="167"/>
        <end position="178"/>
    </location>
</feature>
<evidence type="ECO:0000256" key="6">
    <source>
        <dbReference type="ARBA" id="ARBA00022728"/>
    </source>
</evidence>
<evidence type="ECO:0000256" key="7">
    <source>
        <dbReference type="ARBA" id="ARBA00023110"/>
    </source>
</evidence>
<dbReference type="InterPro" id="IPR002130">
    <property type="entry name" value="Cyclophilin-type_PPIase_dom"/>
</dbReference>
<evidence type="ECO:0000256" key="8">
    <source>
        <dbReference type="ARBA" id="ARBA00023187"/>
    </source>
</evidence>
<dbReference type="PANTHER" id="PTHR11071:SF561">
    <property type="entry name" value="PEPTIDYL-PROLYL CIS-TRANS ISOMERASE D-RELATED"/>
    <property type="match status" value="1"/>
</dbReference>
<reference evidence="13" key="1">
    <citation type="submission" date="2020-06" db="EMBL/GenBank/DDBJ databases">
        <authorList>
            <consortium name="Plant Systems Biology data submission"/>
        </authorList>
    </citation>
    <scope>NUCLEOTIDE SEQUENCE</scope>
    <source>
        <strain evidence="13">D6</strain>
    </source>
</reference>
<evidence type="ECO:0000256" key="4">
    <source>
        <dbReference type="ARBA" id="ARBA00013194"/>
    </source>
</evidence>
<dbReference type="PRINTS" id="PR00153">
    <property type="entry name" value="CSAPPISMRASE"/>
</dbReference>
<evidence type="ECO:0000259" key="12">
    <source>
        <dbReference type="PROSITE" id="PS50072"/>
    </source>
</evidence>
<dbReference type="InterPro" id="IPR013260">
    <property type="entry name" value="mRNA_splic_SYF2"/>
</dbReference>
<organism evidence="13 14">
    <name type="scientific">Seminavis robusta</name>
    <dbReference type="NCBI Taxonomy" id="568900"/>
    <lineage>
        <taxon>Eukaryota</taxon>
        <taxon>Sar</taxon>
        <taxon>Stramenopiles</taxon>
        <taxon>Ochrophyta</taxon>
        <taxon>Bacillariophyta</taxon>
        <taxon>Bacillariophyceae</taxon>
        <taxon>Bacillariophycidae</taxon>
        <taxon>Naviculales</taxon>
        <taxon>Naviculaceae</taxon>
        <taxon>Seminavis</taxon>
    </lineage>
</organism>
<evidence type="ECO:0000256" key="5">
    <source>
        <dbReference type="ARBA" id="ARBA00022664"/>
    </source>
</evidence>
<feature type="compositionally biased region" description="Basic and acidic residues" evidence="11">
    <location>
        <begin position="351"/>
        <end position="364"/>
    </location>
</feature>
<proteinExistence type="inferred from homology"/>
<dbReference type="Gene3D" id="2.40.100.10">
    <property type="entry name" value="Cyclophilin-like"/>
    <property type="match status" value="1"/>
</dbReference>
<evidence type="ECO:0000256" key="10">
    <source>
        <dbReference type="ARBA" id="ARBA00023242"/>
    </source>
</evidence>
<sequence length="406" mass="45916">MIKAFMTIKHGLDELGTLHLELFDDVVPLTVKNFVALLKGQGRLTYRHSISHRLIPGFMAQFGDFTHGDGTGGESIYGETFDDENFILKHETKGTLSMANSGKNTNGSQFFVTFRKTPHLDGKHVVFGRVDLRQSSQLLRKLEQVKTDSGDAPLKPVIVVDCGVTEPEEAPNQDETDTPQEAAAPLEDQDDVVEEEPEEEEEEGNLSKSQAIKNRLRKLKMKMNQARQLNHRALKAEGESMINKGGGASQQKRGKKLDPEAASLVEPAASSMASAERRAEKKQAEQYSFRDYVNIEGQNRHYERNVKSIPRQLNAAEETAASRTETYDAMMDSTNPEKEREGARRLATEMHRRIEKQSKRKDREDFEESDVTYISKRNKRFNEKISRNYDRATAEIKQSLERGTAL</sequence>
<dbReference type="GO" id="GO:0008380">
    <property type="term" value="P:RNA splicing"/>
    <property type="evidence" value="ECO:0007669"/>
    <property type="project" value="UniProtKB-KW"/>
</dbReference>
<feature type="region of interest" description="Disordered" evidence="11">
    <location>
        <begin position="167"/>
        <end position="212"/>
    </location>
</feature>
<dbReference type="GO" id="GO:0003755">
    <property type="term" value="F:peptidyl-prolyl cis-trans isomerase activity"/>
    <property type="evidence" value="ECO:0007669"/>
    <property type="project" value="UniProtKB-KW"/>
</dbReference>
<accession>A0A9N8DL65</accession>
<protein>
    <recommendedName>
        <fullName evidence="4">peptidylprolyl isomerase</fullName>
        <ecNumber evidence="4">5.2.1.8</ecNumber>
    </recommendedName>
</protein>
<comment type="catalytic activity">
    <reaction evidence="1">
        <text>[protein]-peptidylproline (omega=180) = [protein]-peptidylproline (omega=0)</text>
        <dbReference type="Rhea" id="RHEA:16237"/>
        <dbReference type="Rhea" id="RHEA-COMP:10747"/>
        <dbReference type="Rhea" id="RHEA-COMP:10748"/>
        <dbReference type="ChEBI" id="CHEBI:83833"/>
        <dbReference type="ChEBI" id="CHEBI:83834"/>
        <dbReference type="EC" id="5.2.1.8"/>
    </reaction>
</comment>
<evidence type="ECO:0000313" key="14">
    <source>
        <dbReference type="Proteomes" id="UP001153069"/>
    </source>
</evidence>
<dbReference type="Pfam" id="PF00160">
    <property type="entry name" value="Pro_isomerase"/>
    <property type="match status" value="1"/>
</dbReference>
<dbReference type="Proteomes" id="UP001153069">
    <property type="component" value="Unassembled WGS sequence"/>
</dbReference>
<keyword evidence="9 13" id="KW-0413">Isomerase</keyword>
<keyword evidence="10" id="KW-0539">Nucleus</keyword>
<feature type="domain" description="PPIase cyclophilin-type" evidence="12">
    <location>
        <begin position="5"/>
        <end position="164"/>
    </location>
</feature>
<dbReference type="PANTHER" id="PTHR11071">
    <property type="entry name" value="PEPTIDYL-PROLYL CIS-TRANS ISOMERASE"/>
    <property type="match status" value="1"/>
</dbReference>
<keyword evidence="6" id="KW-0747">Spliceosome</keyword>
<keyword evidence="7" id="KW-0697">Rotamase</keyword>
<dbReference type="OrthoDB" id="199717at2759"/>
<evidence type="ECO:0000256" key="3">
    <source>
        <dbReference type="ARBA" id="ARBA00010028"/>
    </source>
</evidence>
<keyword evidence="5" id="KW-0507">mRNA processing</keyword>
<dbReference type="EMBL" id="CAICTM010000190">
    <property type="protein sequence ID" value="CAB9504261.1"/>
    <property type="molecule type" value="Genomic_DNA"/>
</dbReference>
<name>A0A9N8DL65_9STRA</name>
<evidence type="ECO:0000313" key="13">
    <source>
        <dbReference type="EMBL" id="CAB9504261.1"/>
    </source>
</evidence>
<comment type="subcellular location">
    <subcellularLocation>
        <location evidence="2">Nucleus</location>
    </subcellularLocation>
</comment>